<comment type="similarity">
    <text evidence="1">Belongs to the zinc-associated anti-sigma factor (ZAS) superfamily. Anti-sigma-W factor family.</text>
</comment>
<dbReference type="eggNOG" id="COG5662">
    <property type="taxonomic scope" value="Bacteria"/>
</dbReference>
<sequence>MRCDEAQEMLHDYAQGDLPELSERRLQNHLACCDSCHSKYDVLLDSDKFIQMHKDDYIANPPATSIVDAVMARILSEEKWAIPIGKKVFTLTVRMRRIGLSVAMVLLMICSFTLYHNSDDNLNSFVPYTAKAEALSSDNVKSEVSTASESDQNVVFQSIDSGGETTAPLIKQQKEMRVNVITSDMEPSSNKPNYSVILSFFGILITVLTMSWFTRA</sequence>
<evidence type="ECO:0000259" key="4">
    <source>
        <dbReference type="Pfam" id="PF13490"/>
    </source>
</evidence>
<dbReference type="InterPro" id="IPR027383">
    <property type="entry name" value="Znf_put"/>
</dbReference>
<feature type="domain" description="Putative zinc-finger" evidence="4">
    <location>
        <begin position="3"/>
        <end position="37"/>
    </location>
</feature>
<keyword evidence="3" id="KW-1133">Transmembrane helix</keyword>
<organism evidence="5 6">
    <name type="scientific">Brevibacillus laterosporus LMG 15441</name>
    <dbReference type="NCBI Taxonomy" id="1042163"/>
    <lineage>
        <taxon>Bacteria</taxon>
        <taxon>Bacillati</taxon>
        <taxon>Bacillota</taxon>
        <taxon>Bacilli</taxon>
        <taxon>Bacillales</taxon>
        <taxon>Paenibacillaceae</taxon>
        <taxon>Brevibacillus</taxon>
    </lineage>
</organism>
<keyword evidence="3 5" id="KW-0812">Transmembrane</keyword>
<feature type="transmembrane region" description="Helical" evidence="3">
    <location>
        <begin position="194"/>
        <end position="213"/>
    </location>
</feature>
<dbReference type="STRING" id="1042163.BRLA_c019340"/>
<evidence type="ECO:0000313" key="6">
    <source>
        <dbReference type="Proteomes" id="UP000005850"/>
    </source>
</evidence>
<proteinExistence type="inferred from homology"/>
<evidence type="ECO:0000313" key="5">
    <source>
        <dbReference type="EMBL" id="AIG26255.1"/>
    </source>
</evidence>
<gene>
    <name evidence="5" type="ORF">BRLA_c019340</name>
</gene>
<accession>A0A075R9P8</accession>
<keyword evidence="6" id="KW-1185">Reference proteome</keyword>
<dbReference type="HOGENOM" id="CLU_1313304_0_0_9"/>
<dbReference type="AlphaFoldDB" id="A0A075R9P8"/>
<dbReference type="EMBL" id="CP007806">
    <property type="protein sequence ID" value="AIG26255.1"/>
    <property type="molecule type" value="Genomic_DNA"/>
</dbReference>
<evidence type="ECO:0000256" key="2">
    <source>
        <dbReference type="ARBA" id="ARBA00024438"/>
    </source>
</evidence>
<dbReference type="KEGG" id="blr:BRLA_c019340"/>
<dbReference type="Gene3D" id="1.10.10.1320">
    <property type="entry name" value="Anti-sigma factor, zinc-finger domain"/>
    <property type="match status" value="1"/>
</dbReference>
<dbReference type="Proteomes" id="UP000005850">
    <property type="component" value="Chromosome"/>
</dbReference>
<evidence type="ECO:0000256" key="1">
    <source>
        <dbReference type="ARBA" id="ARBA00024353"/>
    </source>
</evidence>
<evidence type="ECO:0000256" key="3">
    <source>
        <dbReference type="SAM" id="Phobius"/>
    </source>
</evidence>
<protein>
    <recommendedName>
        <fullName evidence="2">Anti-sigma-W factor RsiW</fullName>
    </recommendedName>
</protein>
<feature type="transmembrane region" description="Helical" evidence="3">
    <location>
        <begin position="98"/>
        <end position="115"/>
    </location>
</feature>
<dbReference type="Pfam" id="PF13490">
    <property type="entry name" value="zf-HC2"/>
    <property type="match status" value="1"/>
</dbReference>
<name>A0A075R9P8_BRELA</name>
<dbReference type="RefSeq" id="WP_003338576.1">
    <property type="nucleotide sequence ID" value="NZ_CP007806.1"/>
</dbReference>
<reference evidence="5 6" key="1">
    <citation type="journal article" date="2011" name="J. Bacteriol.">
        <title>Genome sequence of Brevibacillus laterosporus LMG 15441, a pathogen of invertebrates.</title>
        <authorList>
            <person name="Djukic M."/>
            <person name="Poehlein A."/>
            <person name="Thurmer A."/>
            <person name="Daniel R."/>
        </authorList>
    </citation>
    <scope>NUCLEOTIDE SEQUENCE [LARGE SCALE GENOMIC DNA]</scope>
    <source>
        <strain evidence="5 6">LMG 15441</strain>
    </source>
</reference>
<keyword evidence="3" id="KW-0472">Membrane</keyword>
<dbReference type="InterPro" id="IPR041916">
    <property type="entry name" value="Anti_sigma_zinc_sf"/>
</dbReference>